<evidence type="ECO:0000256" key="4">
    <source>
        <dbReference type="ARBA" id="ARBA00022729"/>
    </source>
</evidence>
<dbReference type="eggNOG" id="COG4166">
    <property type="taxonomic scope" value="Bacteria"/>
</dbReference>
<dbReference type="Gene3D" id="3.40.190.10">
    <property type="entry name" value="Periplasmic binding protein-like II"/>
    <property type="match status" value="1"/>
</dbReference>
<evidence type="ECO:0000259" key="6">
    <source>
        <dbReference type="Pfam" id="PF00496"/>
    </source>
</evidence>
<keyword evidence="3" id="KW-0813">Transport</keyword>
<keyword evidence="5" id="KW-0653">Protein transport</keyword>
<evidence type="ECO:0000256" key="5">
    <source>
        <dbReference type="ARBA" id="ARBA00022856"/>
    </source>
</evidence>
<dbReference type="PANTHER" id="PTHR30290:SF10">
    <property type="entry name" value="PERIPLASMIC OLIGOPEPTIDE-BINDING PROTEIN-RELATED"/>
    <property type="match status" value="1"/>
</dbReference>
<dbReference type="GO" id="GO:0015833">
    <property type="term" value="P:peptide transport"/>
    <property type="evidence" value="ECO:0007669"/>
    <property type="project" value="UniProtKB-KW"/>
</dbReference>
<dbReference type="PIRSF" id="PIRSF002741">
    <property type="entry name" value="MppA"/>
    <property type="match status" value="1"/>
</dbReference>
<comment type="similarity">
    <text evidence="2">Belongs to the bacterial solute-binding protein 5 family.</text>
</comment>
<reference evidence="7 8" key="1">
    <citation type="journal article" date="2015" name="Genome Announc.">
        <title>Expanding the biotechnology potential of lactobacilli through comparative genomics of 213 strains and associated genera.</title>
        <authorList>
            <person name="Sun Z."/>
            <person name="Harris H.M."/>
            <person name="McCann A."/>
            <person name="Guo C."/>
            <person name="Argimon S."/>
            <person name="Zhang W."/>
            <person name="Yang X."/>
            <person name="Jeffery I.B."/>
            <person name="Cooney J.C."/>
            <person name="Kagawa T.F."/>
            <person name="Liu W."/>
            <person name="Song Y."/>
            <person name="Salvetti E."/>
            <person name="Wrobel A."/>
            <person name="Rasinkangas P."/>
            <person name="Parkhill J."/>
            <person name="Rea M.C."/>
            <person name="O'Sullivan O."/>
            <person name="Ritari J."/>
            <person name="Douillard F.P."/>
            <person name="Paul Ross R."/>
            <person name="Yang R."/>
            <person name="Briner A.E."/>
            <person name="Felis G.E."/>
            <person name="de Vos W.M."/>
            <person name="Barrangou R."/>
            <person name="Klaenhammer T.R."/>
            <person name="Caufield P.W."/>
            <person name="Cui Y."/>
            <person name="Zhang H."/>
            <person name="O'Toole P.W."/>
        </authorList>
    </citation>
    <scope>NUCLEOTIDE SEQUENCE [LARGE SCALE GENOMIC DNA]</scope>
    <source>
        <strain evidence="7 8">ATCC 53295</strain>
    </source>
</reference>
<comment type="subcellular location">
    <subcellularLocation>
        <location evidence="1">Cell envelope</location>
    </subcellularLocation>
</comment>
<dbReference type="AlphaFoldDB" id="A0A0R1GQE9"/>
<evidence type="ECO:0000313" key="8">
    <source>
        <dbReference type="Proteomes" id="UP000051176"/>
    </source>
</evidence>
<dbReference type="GO" id="GO:0030313">
    <property type="term" value="C:cell envelope"/>
    <property type="evidence" value="ECO:0007669"/>
    <property type="project" value="UniProtKB-SubCell"/>
</dbReference>
<dbReference type="Proteomes" id="UP000051176">
    <property type="component" value="Unassembled WGS sequence"/>
</dbReference>
<dbReference type="Gene3D" id="3.90.76.10">
    <property type="entry name" value="Dipeptide-binding Protein, Domain 1"/>
    <property type="match status" value="1"/>
</dbReference>
<feature type="domain" description="Solute-binding protein family 5" evidence="6">
    <location>
        <begin position="88"/>
        <end position="471"/>
    </location>
</feature>
<dbReference type="CDD" id="cd08504">
    <property type="entry name" value="PBP2_OppA"/>
    <property type="match status" value="1"/>
</dbReference>
<keyword evidence="5" id="KW-0571">Peptide transport</keyword>
<dbReference type="GO" id="GO:0043190">
    <property type="term" value="C:ATP-binding cassette (ABC) transporter complex"/>
    <property type="evidence" value="ECO:0007669"/>
    <property type="project" value="InterPro"/>
</dbReference>
<comment type="caution">
    <text evidence="7">The sequence shown here is derived from an EMBL/GenBank/DDBJ whole genome shotgun (WGS) entry which is preliminary data.</text>
</comment>
<gene>
    <name evidence="7" type="ORF">FD07_GL001102</name>
</gene>
<dbReference type="PATRIC" id="fig|1267003.4.peg.1170"/>
<dbReference type="GO" id="GO:1904680">
    <property type="term" value="F:peptide transmembrane transporter activity"/>
    <property type="evidence" value="ECO:0007669"/>
    <property type="project" value="TreeGrafter"/>
</dbReference>
<evidence type="ECO:0000313" key="7">
    <source>
        <dbReference type="EMBL" id="KRK36120.1"/>
    </source>
</evidence>
<dbReference type="PANTHER" id="PTHR30290">
    <property type="entry name" value="PERIPLASMIC BINDING COMPONENT OF ABC TRANSPORTER"/>
    <property type="match status" value="1"/>
</dbReference>
<keyword evidence="4" id="KW-0732">Signal</keyword>
<proteinExistence type="inferred from homology"/>
<sequence length="552" mass="59926">MEEYIMSLLDHKKALLLCAGIVVIGGGIFAVTAHSKSTKTAAAQHLNLYQTATISSLDVSKITDNISSNTLSQVGEGLYRLDANSQAENALATKTTVSDNGHQYTINLRHDGKWSNGDPVTAQNFVYSWERTLNPKSKSEFTYQFANIKNANAIAAGKKSPSSLGVKAVGKYQLKITLSQPASYFKKMLASTTYYPLNEKAVNKYGSKYGSSAKTTVYNGPFTLANWSGTSDNWTLKKNATYAEAKSVKLQSIDYKVIKDSTTAYNLYQSKKLDQVTLSGEQTTQNKNNANLKSLSAGRIGFIQYNENNKVAANQDLRTAISLAVNRQQLATKVLKNGSVPAKTFGVHDMMKNPKTGADFTSDAYTKGTVDYAPAQAKKLYQSALKQLGKKAVTLTITCGNDDASQNIAEFVQSAITSKLGAKVEVRAMPFPSMLSNVSKGNFQLNLTSWGMDYADPIQSLQILQSANNSNMGHYDSKAYDGALKAAEGTDALNKTARYQDLVTAAQTALKDQAVTPLYESRTSSLVNPKVKGVVYNKFNGDADYRAAYVAN</sequence>
<dbReference type="STRING" id="357278.IV61_GL001375"/>
<dbReference type="FunFam" id="3.90.76.10:FF:000001">
    <property type="entry name" value="Oligopeptide ABC transporter substrate-binding protein"/>
    <property type="match status" value="1"/>
</dbReference>
<accession>A0A0R1GQE9</accession>
<dbReference type="SUPFAM" id="SSF53850">
    <property type="entry name" value="Periplasmic binding protein-like II"/>
    <property type="match status" value="1"/>
</dbReference>
<name>A0A0R1GQE9_9LACO</name>
<keyword evidence="8" id="KW-1185">Reference proteome</keyword>
<dbReference type="InterPro" id="IPR000914">
    <property type="entry name" value="SBP_5_dom"/>
</dbReference>
<dbReference type="Gene3D" id="3.10.105.10">
    <property type="entry name" value="Dipeptide-binding Protein, Domain 3"/>
    <property type="match status" value="1"/>
</dbReference>
<evidence type="ECO:0000256" key="3">
    <source>
        <dbReference type="ARBA" id="ARBA00022448"/>
    </source>
</evidence>
<evidence type="ECO:0000256" key="2">
    <source>
        <dbReference type="ARBA" id="ARBA00005695"/>
    </source>
</evidence>
<dbReference type="InterPro" id="IPR039424">
    <property type="entry name" value="SBP_5"/>
</dbReference>
<dbReference type="GO" id="GO:0042597">
    <property type="term" value="C:periplasmic space"/>
    <property type="evidence" value="ECO:0007669"/>
    <property type="project" value="UniProtKB-ARBA"/>
</dbReference>
<evidence type="ECO:0000256" key="1">
    <source>
        <dbReference type="ARBA" id="ARBA00004196"/>
    </source>
</evidence>
<protein>
    <submittedName>
        <fullName evidence="7">ABC-type oligopeptide transport system, periplasmic component</fullName>
    </submittedName>
</protein>
<dbReference type="EMBL" id="AZCZ01000029">
    <property type="protein sequence ID" value="KRK36120.1"/>
    <property type="molecule type" value="Genomic_DNA"/>
</dbReference>
<organism evidence="7 8">
    <name type="scientific">Levilactobacillus parabrevis ATCC 53295</name>
    <dbReference type="NCBI Taxonomy" id="1267003"/>
    <lineage>
        <taxon>Bacteria</taxon>
        <taxon>Bacillati</taxon>
        <taxon>Bacillota</taxon>
        <taxon>Bacilli</taxon>
        <taxon>Lactobacillales</taxon>
        <taxon>Lactobacillaceae</taxon>
        <taxon>Levilactobacillus</taxon>
    </lineage>
</organism>
<dbReference type="Pfam" id="PF00496">
    <property type="entry name" value="SBP_bac_5"/>
    <property type="match status" value="1"/>
</dbReference>
<dbReference type="InterPro" id="IPR030678">
    <property type="entry name" value="Peptide/Ni-bd"/>
</dbReference>